<dbReference type="GO" id="GO:0016787">
    <property type="term" value="F:hydrolase activity"/>
    <property type="evidence" value="ECO:0007669"/>
    <property type="project" value="InterPro"/>
</dbReference>
<dbReference type="Gene3D" id="3.40.50.300">
    <property type="entry name" value="P-loop containing nucleotide triphosphate hydrolases"/>
    <property type="match status" value="2"/>
</dbReference>
<dbReference type="AlphaFoldDB" id="D2VGF9"/>
<dbReference type="InterPro" id="IPR001650">
    <property type="entry name" value="Helicase_C-like"/>
</dbReference>
<dbReference type="eggNOG" id="KOG0354">
    <property type="taxonomic scope" value="Eukaryota"/>
</dbReference>
<dbReference type="PANTHER" id="PTHR14074">
    <property type="entry name" value="HELICASE WITH DEATH DOMAIN-RELATED"/>
    <property type="match status" value="1"/>
</dbReference>
<dbReference type="STRING" id="5762.D2VGF9"/>
<feature type="domain" description="Helicase ATP-binding" evidence="1">
    <location>
        <begin position="206"/>
        <end position="374"/>
    </location>
</feature>
<proteinExistence type="predicted"/>
<evidence type="ECO:0000313" key="3">
    <source>
        <dbReference type="EMBL" id="EFC44058.1"/>
    </source>
</evidence>
<dbReference type="GO" id="GO:0005524">
    <property type="term" value="F:ATP binding"/>
    <property type="evidence" value="ECO:0007669"/>
    <property type="project" value="InterPro"/>
</dbReference>
<evidence type="ECO:0000313" key="4">
    <source>
        <dbReference type="Proteomes" id="UP000006671"/>
    </source>
</evidence>
<gene>
    <name evidence="3" type="ORF">NAEGRDRAFT_67962</name>
</gene>
<dbReference type="InterPro" id="IPR027417">
    <property type="entry name" value="P-loop_NTPase"/>
</dbReference>
<dbReference type="SMART" id="SM00487">
    <property type="entry name" value="DEXDc"/>
    <property type="match status" value="1"/>
</dbReference>
<dbReference type="Pfam" id="PF04851">
    <property type="entry name" value="ResIII"/>
    <property type="match status" value="1"/>
</dbReference>
<evidence type="ECO:0000259" key="1">
    <source>
        <dbReference type="PROSITE" id="PS51192"/>
    </source>
</evidence>
<dbReference type="PANTHER" id="PTHR14074:SF16">
    <property type="entry name" value="ANTIVIRAL INNATE IMMUNE RESPONSE RECEPTOR RIG-I"/>
    <property type="match status" value="1"/>
</dbReference>
<name>D2VGF9_NAEGR</name>
<dbReference type="GO" id="GO:0003677">
    <property type="term" value="F:DNA binding"/>
    <property type="evidence" value="ECO:0007669"/>
    <property type="project" value="InterPro"/>
</dbReference>
<dbReference type="InterPro" id="IPR014001">
    <property type="entry name" value="Helicase_ATP-bd"/>
</dbReference>
<dbReference type="VEuPathDB" id="AmoebaDB:NAEGRDRAFT_67962"/>
<dbReference type="RefSeq" id="XP_002676802.1">
    <property type="nucleotide sequence ID" value="XM_002676756.1"/>
</dbReference>
<dbReference type="InterPro" id="IPR051363">
    <property type="entry name" value="RLR_Helicase"/>
</dbReference>
<dbReference type="EMBL" id="GG738870">
    <property type="protein sequence ID" value="EFC44058.1"/>
    <property type="molecule type" value="Genomic_DNA"/>
</dbReference>
<dbReference type="KEGG" id="ngr:NAEGRDRAFT_67962"/>
<accession>D2VGF9</accession>
<dbReference type="GO" id="GO:0005737">
    <property type="term" value="C:cytoplasm"/>
    <property type="evidence" value="ECO:0007669"/>
    <property type="project" value="TreeGrafter"/>
</dbReference>
<feature type="domain" description="Helicase C-terminal" evidence="2">
    <location>
        <begin position="503"/>
        <end position="649"/>
    </location>
</feature>
<organism evidence="4">
    <name type="scientific">Naegleria gruberi</name>
    <name type="common">Amoeba</name>
    <dbReference type="NCBI Taxonomy" id="5762"/>
    <lineage>
        <taxon>Eukaryota</taxon>
        <taxon>Discoba</taxon>
        <taxon>Heterolobosea</taxon>
        <taxon>Tetramitia</taxon>
        <taxon>Eutetramitia</taxon>
        <taxon>Vahlkampfiidae</taxon>
        <taxon>Naegleria</taxon>
    </lineage>
</organism>
<dbReference type="GeneID" id="8847903"/>
<protein>
    <submittedName>
        <fullName evidence="3">Predicted protein</fullName>
    </submittedName>
</protein>
<dbReference type="OMA" id="LANICCP"/>
<dbReference type="PROSITE" id="PS51192">
    <property type="entry name" value="HELICASE_ATP_BIND_1"/>
    <property type="match status" value="1"/>
</dbReference>
<dbReference type="Proteomes" id="UP000006671">
    <property type="component" value="Unassembled WGS sequence"/>
</dbReference>
<dbReference type="OrthoDB" id="6513042at2759"/>
<dbReference type="InParanoid" id="D2VGF9"/>
<dbReference type="PROSITE" id="PS51194">
    <property type="entry name" value="HELICASE_CTER"/>
    <property type="match status" value="1"/>
</dbReference>
<sequence>MLPQPSHLLSCLKCGHALISFDWMCLCKYNNANHCTLTYDHQIKYTSDDQIDTNHSNNQKLMINMDVQESPKKKIVLHTLHCRKCNEKVATVIKIKDEFTIGTKVVQLSEGFVCFRPEATFVKGLEDPTTTIAKKKWPDRKLPFHMIYEDIKSYLPSHNDNNDLTNQVVEPIVQTVLPNFLDEKNQEQYYPPSLLHSTPRDYQVEMYFQSLFTNSLICLPTGLGKTLVSVLLMKKMSVLNPEKLVAFVVNKIPLAFQQSDYYITETEDKSLVLCSQTRTAESIERLRKREVQVCFFTDGLLLNLFENRMLRPEDFSMVVFDEIHHGISPNSRYNLLGAAFRNSQSRVKITGLTASPLDFQQLEVSFKIDSVSYPFLTREKMREMENTASTKIRKTSMKQEQIQLISKFKEEVCLLNEQLLEYKINNLWHFGSFISIIGYLRLHIPPQYESISQKMLKFIGLMEMTNILGTKEALEYLESSKDLEYSKEKFSNITRSFSERFGVLESILNKTKDDSRILVFVKTKEMSFRLTRMLERKFKQFYPQRIVGQYGAGGMNYENEQRVLIEEFKNHECKLLVSTSVLEEGIDISDCNIVVLFDGNLSLRRIIQARGRARQKKSTFHLLIEEEEQNYYEQIEKEEKEMITKISLK</sequence>
<evidence type="ECO:0000259" key="2">
    <source>
        <dbReference type="PROSITE" id="PS51194"/>
    </source>
</evidence>
<dbReference type="SMART" id="SM00490">
    <property type="entry name" value="HELICc"/>
    <property type="match status" value="1"/>
</dbReference>
<reference evidence="3 4" key="1">
    <citation type="journal article" date="2010" name="Cell">
        <title>The genome of Naegleria gruberi illuminates early eukaryotic versatility.</title>
        <authorList>
            <person name="Fritz-Laylin L.K."/>
            <person name="Prochnik S.E."/>
            <person name="Ginger M.L."/>
            <person name="Dacks J.B."/>
            <person name="Carpenter M.L."/>
            <person name="Field M.C."/>
            <person name="Kuo A."/>
            <person name="Paredez A."/>
            <person name="Chapman J."/>
            <person name="Pham J."/>
            <person name="Shu S."/>
            <person name="Neupane R."/>
            <person name="Cipriano M."/>
            <person name="Mancuso J."/>
            <person name="Tu H."/>
            <person name="Salamov A."/>
            <person name="Lindquist E."/>
            <person name="Shapiro H."/>
            <person name="Lucas S."/>
            <person name="Grigoriev I.V."/>
            <person name="Cande W.Z."/>
            <person name="Fulton C."/>
            <person name="Rokhsar D.S."/>
            <person name="Dawson S.C."/>
        </authorList>
    </citation>
    <scope>NUCLEOTIDE SEQUENCE [LARGE SCALE GENOMIC DNA]</scope>
    <source>
        <strain evidence="3 4">NEG-M</strain>
    </source>
</reference>
<dbReference type="SUPFAM" id="SSF52540">
    <property type="entry name" value="P-loop containing nucleoside triphosphate hydrolases"/>
    <property type="match status" value="1"/>
</dbReference>
<dbReference type="Pfam" id="PF00271">
    <property type="entry name" value="Helicase_C"/>
    <property type="match status" value="1"/>
</dbReference>
<dbReference type="InterPro" id="IPR006935">
    <property type="entry name" value="Helicase/UvrB_N"/>
</dbReference>
<keyword evidence="4" id="KW-1185">Reference proteome</keyword>